<dbReference type="PANTHER" id="PTHR46621">
    <property type="entry name" value="SNRNA-ACTIVATING PROTEIN COMPLEX SUBUNIT 4"/>
    <property type="match status" value="1"/>
</dbReference>
<dbReference type="InterPro" id="IPR001005">
    <property type="entry name" value="SANT/Myb"/>
</dbReference>
<dbReference type="GO" id="GO:0000978">
    <property type="term" value="F:RNA polymerase II cis-regulatory region sequence-specific DNA binding"/>
    <property type="evidence" value="ECO:0007669"/>
    <property type="project" value="TreeGrafter"/>
</dbReference>
<dbReference type="OrthoDB" id="2143914at2759"/>
<evidence type="ECO:0000256" key="1">
    <source>
        <dbReference type="ARBA" id="ARBA00023015"/>
    </source>
</evidence>
<feature type="domain" description="HTH myb-type" evidence="7">
    <location>
        <begin position="90"/>
        <end position="138"/>
    </location>
</feature>
<dbReference type="InterPro" id="IPR009057">
    <property type="entry name" value="Homeodomain-like_sf"/>
</dbReference>
<dbReference type="Gene3D" id="1.10.10.60">
    <property type="entry name" value="Homeodomain-like"/>
    <property type="match status" value="2"/>
</dbReference>
<dbReference type="EMBL" id="JANBPT010000487">
    <property type="protein sequence ID" value="KAJ1918974.1"/>
    <property type="molecule type" value="Genomic_DNA"/>
</dbReference>
<keyword evidence="3" id="KW-0804">Transcription</keyword>
<accession>A0A9W7ZXV2</accession>
<protein>
    <submittedName>
        <fullName evidence="8">Uncharacterized protein</fullName>
    </submittedName>
</protein>
<feature type="region of interest" description="Disordered" evidence="5">
    <location>
        <begin position="47"/>
        <end position="72"/>
    </location>
</feature>
<name>A0A9W7ZXV2_9FUNG</name>
<evidence type="ECO:0000313" key="8">
    <source>
        <dbReference type="EMBL" id="KAJ1918974.1"/>
    </source>
</evidence>
<evidence type="ECO:0000256" key="4">
    <source>
        <dbReference type="ARBA" id="ARBA00023242"/>
    </source>
</evidence>
<comment type="caution">
    <text evidence="8">The sequence shown here is derived from an EMBL/GenBank/DDBJ whole genome shotgun (WGS) entry which is preliminary data.</text>
</comment>
<gene>
    <name evidence="8" type="ORF">IWQ60_007358</name>
</gene>
<keyword evidence="2" id="KW-0238">DNA-binding</keyword>
<dbReference type="GO" id="GO:0019185">
    <property type="term" value="C:snRNA-activating protein complex"/>
    <property type="evidence" value="ECO:0007669"/>
    <property type="project" value="TreeGrafter"/>
</dbReference>
<dbReference type="PROSITE" id="PS51294">
    <property type="entry name" value="HTH_MYB"/>
    <property type="match status" value="1"/>
</dbReference>
<reference evidence="8" key="1">
    <citation type="submission" date="2022-07" db="EMBL/GenBank/DDBJ databases">
        <title>Phylogenomic reconstructions and comparative analyses of Kickxellomycotina fungi.</title>
        <authorList>
            <person name="Reynolds N.K."/>
            <person name="Stajich J.E."/>
            <person name="Barry K."/>
            <person name="Grigoriev I.V."/>
            <person name="Crous P."/>
            <person name="Smith M.E."/>
        </authorList>
    </citation>
    <scope>NUCLEOTIDE SEQUENCE</scope>
    <source>
        <strain evidence="8">RSA 861</strain>
    </source>
</reference>
<keyword evidence="1" id="KW-0805">Transcription regulation</keyword>
<sequence>MLARCLVKLGRPAAWATLLSDHYFARAPTSISWILTRIGAARLQSTDVPSKAEPADCTDQATEGQASSASKVRPHGTWTDYIYRPATRIWKPEEDELLLQAVKIYGLYNWKAVSKVINKGGGPRQCHKRYIFLTRHQRPKHVFTTHHDEVLMRLVKDIDRDWSKFYYRHPHFTEREIRGRWSILRVPRQETWNPDELGRLRAALNTHGTESWRQVAMVVQTRTTKECYTRWFVSPVLQAKQPWSRAEDVNLIMAVFEFSRPIVQVIPLWSLLCERLFQARGRVSRSGSESESKEEHKEEEEEEDEDVDPEPEDPNAEPPREVWHNVALQLPEPMRHHPQHCLQRWRTLCNCATTAATLDPATLDRLEALRQDREVIDTVAAEAAGAQLDDLNLTQVLRYLSDREEFENAIIQATEASAGKSSPVPQLPKTEED</sequence>
<evidence type="ECO:0000259" key="6">
    <source>
        <dbReference type="PROSITE" id="PS50090"/>
    </source>
</evidence>
<evidence type="ECO:0000256" key="5">
    <source>
        <dbReference type="SAM" id="MobiDB-lite"/>
    </source>
</evidence>
<dbReference type="PROSITE" id="PS50090">
    <property type="entry name" value="MYB_LIKE"/>
    <property type="match status" value="2"/>
</dbReference>
<keyword evidence="4" id="KW-0539">Nucleus</keyword>
<feature type="domain" description="Myb-like" evidence="6">
    <location>
        <begin position="90"/>
        <end position="134"/>
    </location>
</feature>
<evidence type="ECO:0000256" key="3">
    <source>
        <dbReference type="ARBA" id="ARBA00023163"/>
    </source>
</evidence>
<feature type="region of interest" description="Disordered" evidence="5">
    <location>
        <begin position="284"/>
        <end position="319"/>
    </location>
</feature>
<feature type="compositionally biased region" description="Acidic residues" evidence="5">
    <location>
        <begin position="297"/>
        <end position="315"/>
    </location>
</feature>
<dbReference type="Pfam" id="PF00249">
    <property type="entry name" value="Myb_DNA-binding"/>
    <property type="match status" value="2"/>
</dbReference>
<dbReference type="GO" id="GO:0042796">
    <property type="term" value="P:snRNA transcription by RNA polymerase III"/>
    <property type="evidence" value="ECO:0007669"/>
    <property type="project" value="TreeGrafter"/>
</dbReference>
<dbReference type="PANTHER" id="PTHR46621:SF1">
    <property type="entry name" value="SNRNA-ACTIVATING PROTEIN COMPLEX SUBUNIT 4"/>
    <property type="match status" value="1"/>
</dbReference>
<feature type="region of interest" description="Disordered" evidence="5">
    <location>
        <begin position="413"/>
        <end position="433"/>
    </location>
</feature>
<dbReference type="GO" id="GO:0001006">
    <property type="term" value="F:RNA polymerase III type 3 promoter sequence-specific DNA binding"/>
    <property type="evidence" value="ECO:0007669"/>
    <property type="project" value="TreeGrafter"/>
</dbReference>
<evidence type="ECO:0000256" key="2">
    <source>
        <dbReference type="ARBA" id="ARBA00023125"/>
    </source>
</evidence>
<dbReference type="AlphaFoldDB" id="A0A9W7ZXV2"/>
<evidence type="ECO:0000259" key="7">
    <source>
        <dbReference type="PROSITE" id="PS51294"/>
    </source>
</evidence>
<dbReference type="SUPFAM" id="SSF46689">
    <property type="entry name" value="Homeodomain-like"/>
    <property type="match status" value="2"/>
</dbReference>
<feature type="domain" description="Myb-like" evidence="6">
    <location>
        <begin position="188"/>
        <end position="231"/>
    </location>
</feature>
<proteinExistence type="predicted"/>
<dbReference type="CDD" id="cd00167">
    <property type="entry name" value="SANT"/>
    <property type="match status" value="2"/>
</dbReference>
<dbReference type="SMART" id="SM00717">
    <property type="entry name" value="SANT"/>
    <property type="match status" value="3"/>
</dbReference>
<dbReference type="InterPro" id="IPR051575">
    <property type="entry name" value="Myb-like_DNA-bd"/>
</dbReference>
<dbReference type="Proteomes" id="UP001150569">
    <property type="component" value="Unassembled WGS sequence"/>
</dbReference>
<evidence type="ECO:0000313" key="9">
    <source>
        <dbReference type="Proteomes" id="UP001150569"/>
    </source>
</evidence>
<keyword evidence="9" id="KW-1185">Reference proteome</keyword>
<dbReference type="InterPro" id="IPR017930">
    <property type="entry name" value="Myb_dom"/>
</dbReference>
<feature type="compositionally biased region" description="Polar residues" evidence="5">
    <location>
        <begin position="59"/>
        <end position="70"/>
    </location>
</feature>
<organism evidence="8 9">
    <name type="scientific">Tieghemiomyces parasiticus</name>
    <dbReference type="NCBI Taxonomy" id="78921"/>
    <lineage>
        <taxon>Eukaryota</taxon>
        <taxon>Fungi</taxon>
        <taxon>Fungi incertae sedis</taxon>
        <taxon>Zoopagomycota</taxon>
        <taxon>Kickxellomycotina</taxon>
        <taxon>Dimargaritomycetes</taxon>
        <taxon>Dimargaritales</taxon>
        <taxon>Dimargaritaceae</taxon>
        <taxon>Tieghemiomyces</taxon>
    </lineage>
</organism>
<dbReference type="GO" id="GO:0042795">
    <property type="term" value="P:snRNA transcription by RNA polymerase II"/>
    <property type="evidence" value="ECO:0007669"/>
    <property type="project" value="TreeGrafter"/>
</dbReference>